<comment type="caution">
    <text evidence="2">The sequence shown here is derived from an EMBL/GenBank/DDBJ whole genome shotgun (WGS) entry which is preliminary data.</text>
</comment>
<organism evidence="2 3">
    <name type="scientific">Rhizopus oryzae</name>
    <name type="common">Mucormycosis agent</name>
    <name type="synonym">Rhizopus arrhizus var. delemar</name>
    <dbReference type="NCBI Taxonomy" id="64495"/>
    <lineage>
        <taxon>Eukaryota</taxon>
        <taxon>Fungi</taxon>
        <taxon>Fungi incertae sedis</taxon>
        <taxon>Mucoromycota</taxon>
        <taxon>Mucoromycotina</taxon>
        <taxon>Mucoromycetes</taxon>
        <taxon>Mucorales</taxon>
        <taxon>Mucorineae</taxon>
        <taxon>Rhizopodaceae</taxon>
        <taxon>Rhizopus</taxon>
    </lineage>
</organism>
<keyword evidence="1" id="KW-0812">Transmembrane</keyword>
<sequence>MIGGILALWLTGIPLSVSAAIGFIALFGQAVLNGVVMLSRFAQLREQGMDLLQSVVQGSLQRLRTVLMTALLAMFGLLPMATSHAIGAETQKPLAVVVIGGLLSALLLTLLVLPTLYYWAHRRREAR</sequence>
<keyword evidence="1" id="KW-1133">Transmembrane helix</keyword>
<dbReference type="SUPFAM" id="SSF82866">
    <property type="entry name" value="Multidrug efflux transporter AcrB transmembrane domain"/>
    <property type="match status" value="1"/>
</dbReference>
<gene>
    <name evidence="2" type="ORF">G6F64_014420</name>
</gene>
<dbReference type="GO" id="GO:0005886">
    <property type="term" value="C:plasma membrane"/>
    <property type="evidence" value="ECO:0007669"/>
    <property type="project" value="TreeGrafter"/>
</dbReference>
<keyword evidence="3" id="KW-1185">Reference proteome</keyword>
<dbReference type="AlphaFoldDB" id="A0A9P7BJD3"/>
<proteinExistence type="predicted"/>
<evidence type="ECO:0000313" key="3">
    <source>
        <dbReference type="Proteomes" id="UP000716291"/>
    </source>
</evidence>
<dbReference type="EMBL" id="JAANQT010008309">
    <property type="protein sequence ID" value="KAG1282200.1"/>
    <property type="molecule type" value="Genomic_DNA"/>
</dbReference>
<dbReference type="Pfam" id="PF00873">
    <property type="entry name" value="ACR_tran"/>
    <property type="match status" value="1"/>
</dbReference>
<reference evidence="2" key="1">
    <citation type="journal article" date="2020" name="Microb. Genom.">
        <title>Genetic diversity of clinical and environmental Mucorales isolates obtained from an investigation of mucormycosis cases among solid organ transplant recipients.</title>
        <authorList>
            <person name="Nguyen M.H."/>
            <person name="Kaul D."/>
            <person name="Muto C."/>
            <person name="Cheng S.J."/>
            <person name="Richter R.A."/>
            <person name="Bruno V.M."/>
            <person name="Liu G."/>
            <person name="Beyhan S."/>
            <person name="Sundermann A.J."/>
            <person name="Mounaud S."/>
            <person name="Pasculle A.W."/>
            <person name="Nierman W.C."/>
            <person name="Driscoll E."/>
            <person name="Cumbie R."/>
            <person name="Clancy C.J."/>
            <person name="Dupont C.L."/>
        </authorList>
    </citation>
    <scope>NUCLEOTIDE SEQUENCE</scope>
    <source>
        <strain evidence="2">GL11</strain>
    </source>
</reference>
<evidence type="ECO:0008006" key="4">
    <source>
        <dbReference type="Google" id="ProtNLM"/>
    </source>
</evidence>
<feature type="transmembrane region" description="Helical" evidence="1">
    <location>
        <begin position="63"/>
        <end position="82"/>
    </location>
</feature>
<protein>
    <recommendedName>
        <fullName evidence="4">Cobalt-zinc-cadmium resistance protein CzcA</fullName>
    </recommendedName>
</protein>
<name>A0A9P7BJD3_RHIOR</name>
<dbReference type="Gene3D" id="1.20.1640.10">
    <property type="entry name" value="Multidrug efflux transporter AcrB transmembrane domain"/>
    <property type="match status" value="1"/>
</dbReference>
<dbReference type="Proteomes" id="UP000716291">
    <property type="component" value="Unassembled WGS sequence"/>
</dbReference>
<evidence type="ECO:0000256" key="1">
    <source>
        <dbReference type="SAM" id="Phobius"/>
    </source>
</evidence>
<feature type="transmembrane region" description="Helical" evidence="1">
    <location>
        <begin position="94"/>
        <end position="120"/>
    </location>
</feature>
<keyword evidence="1" id="KW-0472">Membrane</keyword>
<dbReference type="PANTHER" id="PTHR32063">
    <property type="match status" value="1"/>
</dbReference>
<evidence type="ECO:0000313" key="2">
    <source>
        <dbReference type="EMBL" id="KAG1282200.1"/>
    </source>
</evidence>
<dbReference type="InterPro" id="IPR001036">
    <property type="entry name" value="Acrflvin-R"/>
</dbReference>
<dbReference type="PANTHER" id="PTHR32063:SF24">
    <property type="entry name" value="CATION EFFLUX SYSTEM (ACRB_ACRD_ACRF FAMILY)"/>
    <property type="match status" value="1"/>
</dbReference>
<accession>A0A9P7BJD3</accession>
<dbReference type="GO" id="GO:0042910">
    <property type="term" value="F:xenobiotic transmembrane transporter activity"/>
    <property type="evidence" value="ECO:0007669"/>
    <property type="project" value="TreeGrafter"/>
</dbReference>